<comment type="caution">
    <text evidence="2">The sequence shown here is derived from an EMBL/GenBank/DDBJ whole genome shotgun (WGS) entry which is preliminary data.</text>
</comment>
<dbReference type="OrthoDB" id="784829at2"/>
<dbReference type="Gene3D" id="3.40.50.300">
    <property type="entry name" value="P-loop containing nucleotide triphosphate hydrolases"/>
    <property type="match status" value="1"/>
</dbReference>
<dbReference type="InterPro" id="IPR014819">
    <property type="entry name" value="PriCT_2"/>
</dbReference>
<dbReference type="AlphaFoldDB" id="A0A5C8ZLY0"/>
<dbReference type="Proteomes" id="UP000321933">
    <property type="component" value="Unassembled WGS sequence"/>
</dbReference>
<dbReference type="GO" id="GO:0016817">
    <property type="term" value="F:hydrolase activity, acting on acid anhydrides"/>
    <property type="evidence" value="ECO:0007669"/>
    <property type="project" value="InterPro"/>
</dbReference>
<sequence length="688" mass="75308">MKIVTQTAGANNSSDLSPFQLAGIPLFERGISVMPILPGMQFPGRYAGGEWKPMPSWQQYANRMATDLELDAWESWPGAGVGMCPGKLSGIIALDFDHEGNGAQAAIEAITPPSPVRKFGSKGYTAFYRYNGEHTQRFSIKGTDGKGERILDLLSDGSQTVLPPTVHPKGGHYKWLTVETLETIDFDALPTLPDNYSELVREVLAPYSVGVHESSGQPLGEEVPDYDISETEWRELAGALDHVPYQDYEQFVRVGMALRSIGGHGFKLWCEWAKRSPEFREGESVDYMRRKWAGFRSVDGGLTYESVFKWAREYGWTDPEVPDYAAQLLAGLQEKQKAVKRTGLHFLSVGQLGNVQPPEWLIKGHLTVDSLAMLYGPSGVGKSFISFDWGLSVAAGVKWQGFDVRKGGVLYICGEGKNGINARIRAWGAARGVDVEALPFLVSSQPVAFLDYMQVNELAEVMNGLPFVPALIIIDTLNRNFGDGDENNTKDMSRFVDALARLRAMTGACIMPVHHTGKMDTETARGNSSLRAALDTEISLTLRDGDLQLGCTKQKDAEQFTPVSLALDVVTVGTDPETGEDITSCVVGTTMAQEGAGLAQQLLEGKRAGKHQKTALALLREHSATFRVKNPNASFVSVAKRDLIDLLKGAGMREQARRRVITWLEDNRVLGTVTSRVFSIDQAAITAA</sequence>
<protein>
    <submittedName>
        <fullName evidence="2">AAA family ATPase</fullName>
    </submittedName>
</protein>
<name>A0A5C8ZLY0_9GAMM</name>
<proteinExistence type="predicted"/>
<feature type="domain" description="DNA primase/polymerase bifunctional N-terminal" evidence="1">
    <location>
        <begin position="23"/>
        <end position="196"/>
    </location>
</feature>
<dbReference type="SUPFAM" id="SSF56747">
    <property type="entry name" value="Prim-pol domain"/>
    <property type="match status" value="1"/>
</dbReference>
<dbReference type="InterPro" id="IPR038724">
    <property type="entry name" value="RepA"/>
</dbReference>
<organism evidence="2 3">
    <name type="scientific">Parahaliea aestuarii</name>
    <dbReference type="NCBI Taxonomy" id="1852021"/>
    <lineage>
        <taxon>Bacteria</taxon>
        <taxon>Pseudomonadati</taxon>
        <taxon>Pseudomonadota</taxon>
        <taxon>Gammaproteobacteria</taxon>
        <taxon>Cellvibrionales</taxon>
        <taxon>Halieaceae</taxon>
        <taxon>Parahaliea</taxon>
    </lineage>
</organism>
<dbReference type="Pfam" id="PF13481">
    <property type="entry name" value="AAA_25"/>
    <property type="match status" value="1"/>
</dbReference>
<gene>
    <name evidence="2" type="ORF">FVW59_16280</name>
</gene>
<dbReference type="Pfam" id="PF09250">
    <property type="entry name" value="Prim-Pol"/>
    <property type="match status" value="1"/>
</dbReference>
<evidence type="ECO:0000313" key="3">
    <source>
        <dbReference type="Proteomes" id="UP000321933"/>
    </source>
</evidence>
<evidence type="ECO:0000313" key="2">
    <source>
        <dbReference type="EMBL" id="TXS89576.1"/>
    </source>
</evidence>
<dbReference type="Pfam" id="PF08707">
    <property type="entry name" value="PriCT_2"/>
    <property type="match status" value="1"/>
</dbReference>
<dbReference type="EMBL" id="VRYZ01000008">
    <property type="protein sequence ID" value="TXS89576.1"/>
    <property type="molecule type" value="Genomic_DNA"/>
</dbReference>
<accession>A0A5C8ZLY0</accession>
<dbReference type="InterPro" id="IPR015330">
    <property type="entry name" value="DNA_primase/pol_bifunc_N"/>
</dbReference>
<evidence type="ECO:0000259" key="1">
    <source>
        <dbReference type="SMART" id="SM00943"/>
    </source>
</evidence>
<reference evidence="2 3" key="1">
    <citation type="submission" date="2019-08" db="EMBL/GenBank/DDBJ databases">
        <title>Parahaliea maris sp. nov., isolated from the surface seawater.</title>
        <authorList>
            <person name="Liu Y."/>
        </authorList>
    </citation>
    <scope>NUCLEOTIDE SEQUENCE [LARGE SCALE GENOMIC DNA]</scope>
    <source>
        <strain evidence="2 3">S2-26</strain>
    </source>
</reference>
<dbReference type="SUPFAM" id="SSF52540">
    <property type="entry name" value="P-loop containing nucleoside triphosphate hydrolases"/>
    <property type="match status" value="1"/>
</dbReference>
<dbReference type="SMART" id="SM00943">
    <property type="entry name" value="Prim-Pol"/>
    <property type="match status" value="1"/>
</dbReference>
<dbReference type="InterPro" id="IPR027417">
    <property type="entry name" value="P-loop_NTPase"/>
</dbReference>
<dbReference type="CDD" id="cd01125">
    <property type="entry name" value="RepA_RSF1010_like"/>
    <property type="match status" value="1"/>
</dbReference>
<dbReference type="RefSeq" id="WP_148065433.1">
    <property type="nucleotide sequence ID" value="NZ_VRYZ01000008.1"/>
</dbReference>
<dbReference type="CDD" id="cd04859">
    <property type="entry name" value="Prim_Pol"/>
    <property type="match status" value="1"/>
</dbReference>
<keyword evidence="3" id="KW-1185">Reference proteome</keyword>